<dbReference type="Pfam" id="PF20178">
    <property type="entry name" value="ToxA_N"/>
    <property type="match status" value="1"/>
</dbReference>
<keyword evidence="3" id="KW-1185">Reference proteome</keyword>
<proteinExistence type="predicted"/>
<evidence type="ECO:0000259" key="1">
    <source>
        <dbReference type="Pfam" id="PF20178"/>
    </source>
</evidence>
<feature type="domain" description="Dermonecrotic toxin N-terminal" evidence="1">
    <location>
        <begin position="809"/>
        <end position="944"/>
    </location>
</feature>
<reference evidence="2 3" key="1">
    <citation type="submission" date="2019-08" db="EMBL/GenBank/DDBJ databases">
        <authorList>
            <person name="Peeters C."/>
        </authorList>
    </citation>
    <scope>NUCLEOTIDE SEQUENCE [LARGE SCALE GENOMIC DNA]</scope>
    <source>
        <strain evidence="2 3">LMG 31114</strain>
    </source>
</reference>
<protein>
    <recommendedName>
        <fullName evidence="1">Dermonecrotic toxin N-terminal domain-containing protein</fullName>
    </recommendedName>
</protein>
<evidence type="ECO:0000313" key="3">
    <source>
        <dbReference type="Proteomes" id="UP000366945"/>
    </source>
</evidence>
<dbReference type="EMBL" id="CABPSK010000001">
    <property type="protein sequence ID" value="VVD77177.1"/>
    <property type="molecule type" value="Genomic_DNA"/>
</dbReference>
<organism evidence="2 3">
    <name type="scientific">Pandoraea pneumonica</name>
    <dbReference type="NCBI Taxonomy" id="2508299"/>
    <lineage>
        <taxon>Bacteria</taxon>
        <taxon>Pseudomonadati</taxon>
        <taxon>Pseudomonadota</taxon>
        <taxon>Betaproteobacteria</taxon>
        <taxon>Burkholderiales</taxon>
        <taxon>Burkholderiaceae</taxon>
        <taxon>Pandoraea</taxon>
    </lineage>
</organism>
<sequence>MIGQIHSAGPSSVNNLLAAQQTVNAPNTEASTHADGAQAGNPASTDSVRAIHTEEGSKSADLPRRYIETMHELMRQIVITASTMEHRFTPAHHDQAVTQAVLCEHELKRFEGMVENAVLELAQRKGVSQRTVRFMLATLRRDDVQSEIDPEIQWLAALFADIGEHCWAEDFDSHAEDEGWTNYHGVFGPSIEEAFHDEETNGWVRPVVTGLGALLTGAWLTLNDKLQQFRWAGSGVDYRHGVDYEKHARAAAESKASQSCAETPMQRMLLALYASSGLTQSGPPASLGFDAQATAAQSITPAGVEIPSDGYLSQLTDYLASWQPNDPLRFPSAGAAQIAPDHPARLSASAEASKTFHEKLDAAVAKQLAPEIDESLLGTHFANIKTHDQVVFDFLERTRPTILEQLGLNTNVRLSDIIVLARSPSGDLSGALDEMILRRLKGDQVFDDEKLDLTYHLKHERSASSKPLESRLENGAYFSFGNLAGDCVAELYRHIAEKGEISCQQELLNTDGRQMATYGRLYAQAALQRVDSEYAAGRLSEAGALTLKAVCRVPTGAARLKGDDVMRGSRAYLVRALVTVPGKEGDVSSRERMMPGLMVASRATPESPPEDDEGAVMYAVGAPEPFSEYRLEDIEGALYAYRHSAGTETDFLQGNDIARAMRIRLAQAFPDIDLGREGVTISLALAPSEGHIFQDMTRAAATIMVPTHRYQMTRSKFEAEGIAPSARRAWLSGQTLEEGGRVARYAPPPLSTISPTVGLPPGSSEIRIGRSGARKLRELADMRTESALAGHAPQGKDQWSIGDRRERILDWGQHELTSIRALKGGFVVSAYEAANSGDLSLLAKNMVLLSVGGETSSDGIELSGMDVDAWPSNGAEVGWLDTGTFQSTIMTIRRADDANALIVTYDALDPVTKFREFRDEAALRAWYQEASGDVNKRDALTQRFYSAESERFDGVPMASMARGRPLGEFSINTRAFARGAGPFTELWDRAQALLLTRFDDWPYKEWEQDRDATIMKYFYYPAEMAKNVASRLGEMAAVQTALFDRAALNSRSSMDAAYGPRIAEALFARAEPIVRSLDSGLPIAPGAFDRHNSMRIPLSSDVALSYPGPVLGLPTLADQMDGVEPFMGMVPKNTVMPGLYLSQGRWLAEGQDGHYLQVMFDDEMQGWRLCMDKEVSRDGPRVAQRPNSTAWEVIPFADAEAILPNVDDRTNFHLARACDRLARQLRFNADDSVAEAFSFGNRYDASRPLPRNATLTSYRLAFLKGFNEGVSPDELGDLWEGVQALEAREPLEKFIRLSQRLQSQPGLDSFRAVSWNSRREMSKLAGRGPTTLCLVAARALVDGKLPDAFFVKENVEPGSFEAIARDRQIAGEGHKAVRADLKQLRDSIDAVISVRPDLLSVGEIIDQLRPSRREDAFLVAQTVNHAVLFGARQSSPGTTTFMLYDPEVGVMTAHNRLAFERIVSSYLLNGGQAVHAYGAQTRRDGKVAFQVADVDVTELMRLD</sequence>
<gene>
    <name evidence="2" type="ORF">PPN31114_00934</name>
</gene>
<accession>A0A5E4SN88</accession>
<dbReference type="Proteomes" id="UP000366945">
    <property type="component" value="Unassembled WGS sequence"/>
</dbReference>
<evidence type="ECO:0000313" key="2">
    <source>
        <dbReference type="EMBL" id="VVD77177.1"/>
    </source>
</evidence>
<name>A0A5E4SN88_9BURK</name>
<dbReference type="InterPro" id="IPR046673">
    <property type="entry name" value="ToxA_N"/>
</dbReference>